<feature type="transmembrane region" description="Helical" evidence="1">
    <location>
        <begin position="156"/>
        <end position="175"/>
    </location>
</feature>
<feature type="transmembrane region" description="Helical" evidence="1">
    <location>
        <begin position="248"/>
        <end position="267"/>
    </location>
</feature>
<dbReference type="AlphaFoldDB" id="A0A0P1GTT9"/>
<dbReference type="STRING" id="441103.TRN7648_02294"/>
<feature type="transmembrane region" description="Helical" evidence="1">
    <location>
        <begin position="37"/>
        <end position="63"/>
    </location>
</feature>
<accession>A0A0P1GTT9</accession>
<feature type="transmembrane region" description="Helical" evidence="1">
    <location>
        <begin position="83"/>
        <end position="104"/>
    </location>
</feature>
<keyword evidence="1" id="KW-0472">Membrane</keyword>
<dbReference type="RefSeq" id="WP_143595923.1">
    <property type="nucleotide sequence ID" value="NZ_CYSE01000003.1"/>
</dbReference>
<keyword evidence="3" id="KW-0378">Hydrolase</keyword>
<evidence type="ECO:0000313" key="3">
    <source>
        <dbReference type="EMBL" id="CUH79044.1"/>
    </source>
</evidence>
<protein>
    <submittedName>
        <fullName evidence="3">CAAX amino terminal protease self-immunity</fullName>
    </submittedName>
</protein>
<keyword evidence="3" id="KW-0645">Protease</keyword>
<dbReference type="PANTHER" id="PTHR36435:SF1">
    <property type="entry name" value="CAAX AMINO TERMINAL PROTEASE FAMILY PROTEIN"/>
    <property type="match status" value="1"/>
</dbReference>
<dbReference type="Pfam" id="PF02517">
    <property type="entry name" value="Rce1-like"/>
    <property type="match status" value="1"/>
</dbReference>
<evidence type="ECO:0000259" key="2">
    <source>
        <dbReference type="Pfam" id="PF02517"/>
    </source>
</evidence>
<keyword evidence="1" id="KW-0812">Transmembrane</keyword>
<dbReference type="InterPro" id="IPR003675">
    <property type="entry name" value="Rce1/LyrA-like_dom"/>
</dbReference>
<dbReference type="GO" id="GO:0004175">
    <property type="term" value="F:endopeptidase activity"/>
    <property type="evidence" value="ECO:0007669"/>
    <property type="project" value="UniProtKB-ARBA"/>
</dbReference>
<organism evidence="3 4">
    <name type="scientific">Tropicibacter naphthalenivorans</name>
    <dbReference type="NCBI Taxonomy" id="441103"/>
    <lineage>
        <taxon>Bacteria</taxon>
        <taxon>Pseudomonadati</taxon>
        <taxon>Pseudomonadota</taxon>
        <taxon>Alphaproteobacteria</taxon>
        <taxon>Rhodobacterales</taxon>
        <taxon>Roseobacteraceae</taxon>
        <taxon>Tropicibacter</taxon>
    </lineage>
</organism>
<dbReference type="EMBL" id="CYSE01000003">
    <property type="protein sequence ID" value="CUH79044.1"/>
    <property type="molecule type" value="Genomic_DNA"/>
</dbReference>
<gene>
    <name evidence="3" type="ORF">TRN7648_02294</name>
</gene>
<evidence type="ECO:0000313" key="4">
    <source>
        <dbReference type="Proteomes" id="UP000054935"/>
    </source>
</evidence>
<dbReference type="GO" id="GO:0080120">
    <property type="term" value="P:CAAX-box protein maturation"/>
    <property type="evidence" value="ECO:0007669"/>
    <property type="project" value="UniProtKB-ARBA"/>
</dbReference>
<feature type="domain" description="CAAX prenyl protease 2/Lysostaphin resistance protein A-like" evidence="2">
    <location>
        <begin position="161"/>
        <end position="258"/>
    </location>
</feature>
<dbReference type="GO" id="GO:0006508">
    <property type="term" value="P:proteolysis"/>
    <property type="evidence" value="ECO:0007669"/>
    <property type="project" value="UniProtKB-KW"/>
</dbReference>
<keyword evidence="4" id="KW-1185">Reference proteome</keyword>
<dbReference type="OrthoDB" id="7171777at2"/>
<evidence type="ECO:0000256" key="1">
    <source>
        <dbReference type="SAM" id="Phobius"/>
    </source>
</evidence>
<reference evidence="3 4" key="1">
    <citation type="submission" date="2015-09" db="EMBL/GenBank/DDBJ databases">
        <authorList>
            <consortium name="Swine Surveillance"/>
        </authorList>
    </citation>
    <scope>NUCLEOTIDE SEQUENCE [LARGE SCALE GENOMIC DNA]</scope>
    <source>
        <strain evidence="3 4">CECT 7648</strain>
    </source>
</reference>
<keyword evidence="1" id="KW-1133">Transmembrane helix</keyword>
<feature type="transmembrane region" description="Helical" evidence="1">
    <location>
        <begin position="124"/>
        <end position="144"/>
    </location>
</feature>
<feature type="transmembrane region" description="Helical" evidence="1">
    <location>
        <begin position="219"/>
        <end position="236"/>
    </location>
</feature>
<dbReference type="PANTHER" id="PTHR36435">
    <property type="entry name" value="SLR1288 PROTEIN"/>
    <property type="match status" value="1"/>
</dbReference>
<feature type="transmembrane region" description="Helical" evidence="1">
    <location>
        <begin position="287"/>
        <end position="309"/>
    </location>
</feature>
<sequence>MTQPPDPQAPKRRPRIGYARYALLTVPARRTAQLWRLALGVLLVFAIMFGMTQGIMTMLGTVLPAETFDRMTRALAIGDTPAGLLGMLVSMGAMGLAAFTVVEIVHDRRPASLVGPWPLARRQFWDVLFALVALNAVLMILPPWGLFEGTVPGLSLGHWLALLPLTLIALFIQTGSEELLFRGYLQSQLAARFKHPAVWLIVPSLVFGLGHYAPEIYGGNAWLVVIWAVIYGIASADLTARAGTLGPAVAMHLVNNFLAMGLVSMQGDMSGLALRLLPFGPEAQGEVLSLLPIDLASILVSWLAARIAIRA</sequence>
<dbReference type="Proteomes" id="UP000054935">
    <property type="component" value="Unassembled WGS sequence"/>
</dbReference>
<dbReference type="InterPro" id="IPR052710">
    <property type="entry name" value="CAAX_protease"/>
</dbReference>
<proteinExistence type="predicted"/>
<name>A0A0P1GTT9_9RHOB</name>